<dbReference type="PROSITE" id="PS50110">
    <property type="entry name" value="RESPONSE_REGULATORY"/>
    <property type="match status" value="1"/>
</dbReference>
<gene>
    <name evidence="4" type="ORF">MRX98_18645</name>
</gene>
<keyword evidence="5" id="KW-1185">Reference proteome</keyword>
<comment type="caution">
    <text evidence="1">Lacks conserved residue(s) required for the propagation of feature annotation.</text>
</comment>
<dbReference type="InterPro" id="IPR003607">
    <property type="entry name" value="HD/PDEase_dom"/>
</dbReference>
<accession>A0AA41R7M2</accession>
<evidence type="ECO:0000259" key="2">
    <source>
        <dbReference type="PROSITE" id="PS50110"/>
    </source>
</evidence>
<organism evidence="4 5">
    <name type="scientific">Desulfatitalea alkaliphila</name>
    <dbReference type="NCBI Taxonomy" id="2929485"/>
    <lineage>
        <taxon>Bacteria</taxon>
        <taxon>Pseudomonadati</taxon>
        <taxon>Thermodesulfobacteriota</taxon>
        <taxon>Desulfobacteria</taxon>
        <taxon>Desulfobacterales</taxon>
        <taxon>Desulfosarcinaceae</taxon>
        <taxon>Desulfatitalea</taxon>
    </lineage>
</organism>
<dbReference type="SUPFAM" id="SSF109604">
    <property type="entry name" value="HD-domain/PDEase-like"/>
    <property type="match status" value="1"/>
</dbReference>
<feature type="domain" description="Response regulatory" evidence="2">
    <location>
        <begin position="4"/>
        <end position="119"/>
    </location>
</feature>
<dbReference type="Proteomes" id="UP001165427">
    <property type="component" value="Unassembled WGS sequence"/>
</dbReference>
<dbReference type="InterPro" id="IPR014626">
    <property type="entry name" value="Sig_transdc_resp-reg_put"/>
</dbReference>
<reference evidence="4" key="1">
    <citation type="submission" date="2022-04" db="EMBL/GenBank/DDBJ databases">
        <title>Desulfatitalea alkaliphila sp. nov., a novel anaerobic sulfate-reducing bacterium isolated from terrestrial mud volcano, Taman Peninsula, Russia.</title>
        <authorList>
            <person name="Khomyakova M.A."/>
            <person name="Merkel A.Y."/>
            <person name="Slobodkin A.I."/>
        </authorList>
    </citation>
    <scope>NUCLEOTIDE SEQUENCE</scope>
    <source>
        <strain evidence="4">M08but</strain>
    </source>
</reference>
<dbReference type="EMBL" id="JALJRB010000029">
    <property type="protein sequence ID" value="MCJ8502600.1"/>
    <property type="molecule type" value="Genomic_DNA"/>
</dbReference>
<evidence type="ECO:0000313" key="4">
    <source>
        <dbReference type="EMBL" id="MCJ8502600.1"/>
    </source>
</evidence>
<dbReference type="Gene3D" id="1.10.3210.10">
    <property type="entry name" value="Hypothetical protein af1432"/>
    <property type="match status" value="1"/>
</dbReference>
<dbReference type="PROSITE" id="PS51833">
    <property type="entry name" value="HDOD"/>
    <property type="match status" value="1"/>
</dbReference>
<name>A0AA41R7M2_9BACT</name>
<dbReference type="InterPro" id="IPR013976">
    <property type="entry name" value="HDOD"/>
</dbReference>
<proteinExistence type="predicted"/>
<dbReference type="SUPFAM" id="SSF52172">
    <property type="entry name" value="CheY-like"/>
    <property type="match status" value="1"/>
</dbReference>
<dbReference type="PANTHER" id="PTHR33525">
    <property type="match status" value="1"/>
</dbReference>
<dbReference type="CDD" id="cd00077">
    <property type="entry name" value="HDc"/>
    <property type="match status" value="1"/>
</dbReference>
<dbReference type="InterPro" id="IPR011006">
    <property type="entry name" value="CheY-like_superfamily"/>
</dbReference>
<comment type="caution">
    <text evidence="4">The sequence shown here is derived from an EMBL/GenBank/DDBJ whole genome shotgun (WGS) entry which is preliminary data.</text>
</comment>
<dbReference type="Gene3D" id="3.40.50.2300">
    <property type="match status" value="1"/>
</dbReference>
<dbReference type="PIRSF" id="PIRSF036883">
    <property type="entry name" value="RR_HD-GYP_mod"/>
    <property type="match status" value="1"/>
</dbReference>
<dbReference type="SMART" id="SM00448">
    <property type="entry name" value="REC"/>
    <property type="match status" value="1"/>
</dbReference>
<dbReference type="InterPro" id="IPR052340">
    <property type="entry name" value="RNase_Y/CdgJ"/>
</dbReference>
<sequence length="404" mass="43633">MPPVVLFVDAEKFVHKALRRSLRNLQPDWTLRFATDPPAALAVMAREPVDVLVSELVFPGYDGVDFLRTVRERHPAAVRILLSGYADRNILVQSVDLAHQFLAKPWEDATLAATIDRAFLVKRLLDHRPLKELIGRIGALPSLPARHLSLMAALRDPEVTFEAVGEQVAADLGLATRLLKLVNSSYFGLAQQVSSPAKAVSLLGLDLVQAIVLAAGTFDQFTALQRRGLAIAPMWAHAGRTAALARIIAQAAGLDRAGLEAAFMAGMLHDVGKLPLAAHLPAEFEAVTRYMQVHGCDMATAENQLLGTTHAAVGAYLFGLWGLPDIIIAAAAFHHQIALRSGQTFDGVLIVHVANAFAHAGPLLSDLARPVPGLDDAYLARIGMASRIAQWRTLCARRTSPLEK</sequence>
<evidence type="ECO:0000313" key="5">
    <source>
        <dbReference type="Proteomes" id="UP001165427"/>
    </source>
</evidence>
<dbReference type="Pfam" id="PF08668">
    <property type="entry name" value="HDOD"/>
    <property type="match status" value="1"/>
</dbReference>
<dbReference type="GO" id="GO:0000160">
    <property type="term" value="P:phosphorelay signal transduction system"/>
    <property type="evidence" value="ECO:0007669"/>
    <property type="project" value="InterPro"/>
</dbReference>
<protein>
    <submittedName>
        <fullName evidence="4">Response regulator</fullName>
    </submittedName>
</protein>
<dbReference type="InterPro" id="IPR001789">
    <property type="entry name" value="Sig_transdc_resp-reg_receiver"/>
</dbReference>
<dbReference type="Pfam" id="PF00072">
    <property type="entry name" value="Response_reg"/>
    <property type="match status" value="1"/>
</dbReference>
<feature type="domain" description="HDOD" evidence="3">
    <location>
        <begin position="140"/>
        <end position="337"/>
    </location>
</feature>
<evidence type="ECO:0000259" key="3">
    <source>
        <dbReference type="PROSITE" id="PS51833"/>
    </source>
</evidence>
<dbReference type="PANTHER" id="PTHR33525:SF3">
    <property type="entry name" value="RIBONUCLEASE Y"/>
    <property type="match status" value="1"/>
</dbReference>
<evidence type="ECO:0000256" key="1">
    <source>
        <dbReference type="PROSITE-ProRule" id="PRU00169"/>
    </source>
</evidence>
<dbReference type="AlphaFoldDB" id="A0AA41R7M2"/>
<dbReference type="RefSeq" id="WP_246913632.1">
    <property type="nucleotide sequence ID" value="NZ_JALJRB010000029.1"/>
</dbReference>